<feature type="compositionally biased region" description="Polar residues" evidence="1">
    <location>
        <begin position="372"/>
        <end position="381"/>
    </location>
</feature>
<feature type="compositionally biased region" description="Low complexity" evidence="1">
    <location>
        <begin position="351"/>
        <end position="362"/>
    </location>
</feature>
<dbReference type="AlphaFoldDB" id="A0A4P6XVS4"/>
<dbReference type="STRING" id="2163413.A0A4P6XVS4"/>
<feature type="compositionally biased region" description="Polar residues" evidence="1">
    <location>
        <begin position="532"/>
        <end position="557"/>
    </location>
</feature>
<evidence type="ECO:0000313" key="2">
    <source>
        <dbReference type="EMBL" id="QBM90181.1"/>
    </source>
</evidence>
<feature type="region of interest" description="Disordered" evidence="1">
    <location>
        <begin position="87"/>
        <end position="107"/>
    </location>
</feature>
<protein>
    <submittedName>
        <fullName evidence="2">Uncharacterized protein</fullName>
    </submittedName>
</protein>
<accession>A0A4P6XVS4</accession>
<reference evidence="3" key="1">
    <citation type="submission" date="2019-03" db="EMBL/GenBank/DDBJ databases">
        <title>Snf2 controls pulcherriminic acid biosynthesis and connects pigmentation and antifungal activity of the yeast Metschnikowia pulcherrima.</title>
        <authorList>
            <person name="Gore-Lloyd D."/>
            <person name="Sumann I."/>
            <person name="Brachmann A.O."/>
            <person name="Schneeberger K."/>
            <person name="Ortiz-Merino R.A."/>
            <person name="Moreno-Beltran M."/>
            <person name="Schlaefli M."/>
            <person name="Kirner P."/>
            <person name="Santos Kron A."/>
            <person name="Wolfe K.H."/>
            <person name="Piel J."/>
            <person name="Ahrens C.H."/>
            <person name="Henk D."/>
            <person name="Freimoser F.M."/>
        </authorList>
    </citation>
    <scope>NUCLEOTIDE SEQUENCE [LARGE SCALE GENOMIC DNA]</scope>
    <source>
        <strain evidence="3">APC 1.2</strain>
    </source>
</reference>
<feature type="region of interest" description="Disordered" evidence="1">
    <location>
        <begin position="465"/>
        <end position="489"/>
    </location>
</feature>
<gene>
    <name evidence="2" type="ORF">METSCH_E04220</name>
</gene>
<evidence type="ECO:0000313" key="3">
    <source>
        <dbReference type="Proteomes" id="UP000292447"/>
    </source>
</evidence>
<feature type="region of interest" description="Disordered" evidence="1">
    <location>
        <begin position="350"/>
        <end position="420"/>
    </location>
</feature>
<proteinExistence type="predicted"/>
<organism evidence="2 3">
    <name type="scientific">Metschnikowia aff. pulcherrima</name>
    <dbReference type="NCBI Taxonomy" id="2163413"/>
    <lineage>
        <taxon>Eukaryota</taxon>
        <taxon>Fungi</taxon>
        <taxon>Dikarya</taxon>
        <taxon>Ascomycota</taxon>
        <taxon>Saccharomycotina</taxon>
        <taxon>Pichiomycetes</taxon>
        <taxon>Metschnikowiaceae</taxon>
        <taxon>Metschnikowia</taxon>
    </lineage>
</organism>
<feature type="compositionally biased region" description="Low complexity" evidence="1">
    <location>
        <begin position="382"/>
        <end position="397"/>
    </location>
</feature>
<evidence type="ECO:0000256" key="1">
    <source>
        <dbReference type="SAM" id="MobiDB-lite"/>
    </source>
</evidence>
<dbReference type="EMBL" id="CP034460">
    <property type="protein sequence ID" value="QBM90181.1"/>
    <property type="molecule type" value="Genomic_DNA"/>
</dbReference>
<feature type="compositionally biased region" description="Basic and acidic residues" evidence="1">
    <location>
        <begin position="401"/>
        <end position="410"/>
    </location>
</feature>
<dbReference type="Proteomes" id="UP000292447">
    <property type="component" value="Chromosome V"/>
</dbReference>
<feature type="compositionally biased region" description="Polar residues" evidence="1">
    <location>
        <begin position="90"/>
        <end position="107"/>
    </location>
</feature>
<keyword evidence="3" id="KW-1185">Reference proteome</keyword>
<sequence length="980" mass="110248">MKEASSILEMTENSLEMKQFRQAREMSARASKFQVERQKDWIHGVPNVRSLITYTSLPSSDRGSGYESHMMPNLTLTDVSSWKSTRHSSLDTTNCPERSSSDKSLLQSDEFESPFSGLLRVPSFSYTRPDNVKPQIDISQYLLHSHFEVNGITYFFGGLQSEPSKALKQLGIPRSTDPSLISVHFPCDMPPFVNKEVLMSPYFLRNPCFFVFNPTRSTVHDYLRSRFEEFEPGHFCDMKGTQISEFQVFFCGGFKVNVDKVEFDKDVGRWIVVKSISTNKDGFILDVRKLSFTKISLLSRVDLEYSGRIGTAICSNFSAENPQRKTNIFESLFPSSAAINEYSSKVNTRNATSLSSPASPLSPRSPGPAPLTTTSSHRNTFSQSSSPSLSSKSSVASFKPQDTRSLEDMKAQNLSKRTSVMPNETVSAMPTVLKTNQVISDTVNEPRSSNMGNVAGISIQSKQVDGTSHSHFSQKKNHKASEQSSNHKVPAMFVKPSRFFHRNTQKSHHSHTLAPPGSSSYSHQVKQHRSKPIQNLKSGPVSAGQSDTLRPSTSPLGTSPPHEIEVDCLKQPPSRVDTQDTQASSILGEVSHMDEHKNPQHESEKPEAFIFDAETEKSDQKSGISSICIYLFGGFFLVSDLDGRQGFKASNELLKFELIINDSHVSDFHPEALVDAICPQSDTVPGPRGYFAHILTSAELTNEACNIFGPQRRSQLDFQYNQEPVSISDVLSDRSIETEKLSKSYAKHENMNLIVHGGVDHNQHVFGDCFFFNFEKECWIPLETYAFDYYEIPKKPYEDEDGDKLQLETQVNNAKLVDAELRICHHKAMVYWEGDKEYVAFVGGFNNDFLRHHDRIPYESSKFDVSRLAKLLIAPANPNLLRIPVLNIRSQVWKFKRYFYDLTEQAKPELVELLKHDCMKNAQLAISGGGLLIVGKQLTFCHGLVQFVPEKSRDYDSIQQILENSHILLGGHFHLTFPGM</sequence>
<name>A0A4P6XVS4_9ASCO</name>
<feature type="region of interest" description="Disordered" evidence="1">
    <location>
        <begin position="503"/>
        <end position="562"/>
    </location>
</feature>